<feature type="region of interest" description="Disordered" evidence="1">
    <location>
        <begin position="100"/>
        <end position="158"/>
    </location>
</feature>
<dbReference type="STRING" id="158898.SAMN04488548_13062"/>
<protein>
    <submittedName>
        <fullName evidence="2">Uncharacterized protein</fullName>
    </submittedName>
</protein>
<evidence type="ECO:0000313" key="3">
    <source>
        <dbReference type="Proteomes" id="UP000183180"/>
    </source>
</evidence>
<proteinExistence type="predicted"/>
<dbReference type="EMBL" id="FNLM01000030">
    <property type="protein sequence ID" value="SDT92662.1"/>
    <property type="molecule type" value="Genomic_DNA"/>
</dbReference>
<dbReference type="AlphaFoldDB" id="Q70KA9"/>
<dbReference type="RefSeq" id="WP_011161181.1">
    <property type="nucleotide sequence ID" value="NC_005307.1"/>
</dbReference>
<accession>Q70KA9</accession>
<feature type="compositionally biased region" description="Low complexity" evidence="1">
    <location>
        <begin position="113"/>
        <end position="125"/>
    </location>
</feature>
<feature type="region of interest" description="Disordered" evidence="1">
    <location>
        <begin position="33"/>
        <end position="79"/>
    </location>
</feature>
<dbReference type="OrthoDB" id="4373260at2"/>
<evidence type="ECO:0000256" key="1">
    <source>
        <dbReference type="SAM" id="MobiDB-lite"/>
    </source>
</evidence>
<reference evidence="2 3" key="1">
    <citation type="submission" date="2016-10" db="EMBL/GenBank/DDBJ databases">
        <authorList>
            <person name="de Groot N.N."/>
        </authorList>
    </citation>
    <scope>NUCLEOTIDE SEQUENCE [LARGE SCALE GENOMIC DNA]</scope>
    <source>
        <strain evidence="2 3">DSM 44215</strain>
    </source>
</reference>
<sequence length="237" mass="25692">MLDPHNVAQDNSREVDDIFDEIRTIMRHSRRRADEALRTVRNQQHKRRARQTRAQQRLNSARHTGARQPRYTDTSAERHPLTPDLMARWAGAHAAADLAREAASEAARDGDTARQAQTTATAQRAEQWAHAWDERLREAGVDPDSIGGRDRDQDLGEVADTDLLDQVSTAAAHYAIDVDDAAAGAGAGAGHRSMSELIADTEPAPEAALIAAGDSAWQTTPVPEIGASVTLDTGAQL</sequence>
<feature type="compositionally biased region" description="Basic and acidic residues" evidence="1">
    <location>
        <begin position="100"/>
        <end position="112"/>
    </location>
</feature>
<dbReference type="Proteomes" id="UP000183180">
    <property type="component" value="Unassembled WGS sequence"/>
</dbReference>
<name>Q70KA9_9ACTN</name>
<organism evidence="2 3">
    <name type="scientific">Gordonia westfalica</name>
    <dbReference type="NCBI Taxonomy" id="158898"/>
    <lineage>
        <taxon>Bacteria</taxon>
        <taxon>Bacillati</taxon>
        <taxon>Actinomycetota</taxon>
        <taxon>Actinomycetes</taxon>
        <taxon>Mycobacteriales</taxon>
        <taxon>Gordoniaceae</taxon>
        <taxon>Gordonia</taxon>
    </lineage>
</organism>
<feature type="compositionally biased region" description="Basic and acidic residues" evidence="1">
    <location>
        <begin position="131"/>
        <end position="140"/>
    </location>
</feature>
<evidence type="ECO:0000313" key="2">
    <source>
        <dbReference type="EMBL" id="SDT92662.1"/>
    </source>
</evidence>
<gene>
    <name evidence="2" type="ORF">SAMN04488548_13062</name>
</gene>